<dbReference type="Proteomes" id="UP000095003">
    <property type="component" value="Unassembled WGS sequence"/>
</dbReference>
<dbReference type="SUPFAM" id="SSF56281">
    <property type="entry name" value="Metallo-hydrolase/oxidoreductase"/>
    <property type="match status" value="1"/>
</dbReference>
<dbReference type="Gene3D" id="3.60.15.10">
    <property type="entry name" value="Ribonuclease Z/Hydroxyacylglutathione hydrolase-like"/>
    <property type="match status" value="1"/>
</dbReference>
<sequence length="242" mass="28401">MKITYIAHSGFSVELEKQVLLFDYFTGELPVWDKQKIILVFASHRHQDHFNRKIFSLREQYPHIHFFFGNDIKLSRAQMVHKKADPEALEDVTSMKARESLVYGDGDGAVRIRTLKSTDEGVAFLVEAEGKSIYHAGDLNWWYWEGEPLSWNRNMEVNYKREIDSIEGSFFDAAFVPLDPRLEAAFGYGMDYFLQKTDAAHIFPMHMWEEYGYIAKYRETETGRPYADRIMEIKERGDVFEI</sequence>
<evidence type="ECO:0000313" key="2">
    <source>
        <dbReference type="Proteomes" id="UP000095003"/>
    </source>
</evidence>
<evidence type="ECO:0000313" key="1">
    <source>
        <dbReference type="EMBL" id="ODM09799.1"/>
    </source>
</evidence>
<dbReference type="GeneID" id="93302123"/>
<reference evidence="1 2" key="1">
    <citation type="submission" date="2016-07" db="EMBL/GenBank/DDBJ databases">
        <title>Characterization of isolates of Eisenbergiella tayi derived from blood cultures, using whole genome sequencing.</title>
        <authorList>
            <person name="Burdz T."/>
            <person name="Wiebe D."/>
            <person name="Huynh C."/>
            <person name="Bernard K."/>
        </authorList>
    </citation>
    <scope>NUCLEOTIDE SEQUENCE [LARGE SCALE GENOMIC DNA]</scope>
    <source>
        <strain evidence="1 2">NML 120489</strain>
    </source>
</reference>
<dbReference type="EMBL" id="MCGI01000004">
    <property type="protein sequence ID" value="ODM09799.1"/>
    <property type="molecule type" value="Genomic_DNA"/>
</dbReference>
<protein>
    <submittedName>
        <fullName evidence="1">Metal-dependent hydrolase</fullName>
    </submittedName>
</protein>
<dbReference type="InterPro" id="IPR036866">
    <property type="entry name" value="RibonucZ/Hydroxyglut_hydro"/>
</dbReference>
<dbReference type="Pfam" id="PF13483">
    <property type="entry name" value="Lactamase_B_3"/>
    <property type="match status" value="1"/>
</dbReference>
<name>A0A1E3AM99_9FIRM</name>
<proteinExistence type="predicted"/>
<keyword evidence="1" id="KW-0378">Hydrolase</keyword>
<comment type="caution">
    <text evidence="1">The sequence shown here is derived from an EMBL/GenBank/DDBJ whole genome shotgun (WGS) entry which is preliminary data.</text>
</comment>
<organism evidence="1 2">
    <name type="scientific">Eisenbergiella tayi</name>
    <dbReference type="NCBI Taxonomy" id="1432052"/>
    <lineage>
        <taxon>Bacteria</taxon>
        <taxon>Bacillati</taxon>
        <taxon>Bacillota</taxon>
        <taxon>Clostridia</taxon>
        <taxon>Lachnospirales</taxon>
        <taxon>Lachnospiraceae</taxon>
        <taxon>Eisenbergiella</taxon>
    </lineage>
</organism>
<dbReference type="PATRIC" id="fig|1432052.3.peg.4618"/>
<dbReference type="PANTHER" id="PTHR42967">
    <property type="entry name" value="METAL DEPENDENT HYDROLASE"/>
    <property type="match status" value="1"/>
</dbReference>
<dbReference type="PANTHER" id="PTHR42967:SF1">
    <property type="entry name" value="MBL FOLD METALLO-HYDROLASE"/>
    <property type="match status" value="1"/>
</dbReference>
<accession>A0A1E3AM99</accession>
<dbReference type="AlphaFoldDB" id="A0A1E3AM99"/>
<dbReference type="GO" id="GO:0016787">
    <property type="term" value="F:hydrolase activity"/>
    <property type="evidence" value="ECO:0007669"/>
    <property type="project" value="UniProtKB-KW"/>
</dbReference>
<gene>
    <name evidence="1" type="ORF">BEH84_04167</name>
</gene>
<dbReference type="RefSeq" id="WP_069158229.1">
    <property type="nucleotide sequence ID" value="NZ_DBFYTC010000237.1"/>
</dbReference>